<protein>
    <submittedName>
        <fullName evidence="1">Uncharacterized protein</fullName>
    </submittedName>
</protein>
<evidence type="ECO:0000313" key="2">
    <source>
        <dbReference type="Proteomes" id="UP000015106"/>
    </source>
</evidence>
<dbReference type="Proteomes" id="UP000015106">
    <property type="component" value="Chromosome 4"/>
</dbReference>
<name>A0A8R7U690_TRIUA</name>
<reference evidence="2" key="1">
    <citation type="journal article" date="2013" name="Nature">
        <title>Draft genome of the wheat A-genome progenitor Triticum urartu.</title>
        <authorList>
            <person name="Ling H.Q."/>
            <person name="Zhao S."/>
            <person name="Liu D."/>
            <person name="Wang J."/>
            <person name="Sun H."/>
            <person name="Zhang C."/>
            <person name="Fan H."/>
            <person name="Li D."/>
            <person name="Dong L."/>
            <person name="Tao Y."/>
            <person name="Gao C."/>
            <person name="Wu H."/>
            <person name="Li Y."/>
            <person name="Cui Y."/>
            <person name="Guo X."/>
            <person name="Zheng S."/>
            <person name="Wang B."/>
            <person name="Yu K."/>
            <person name="Liang Q."/>
            <person name="Yang W."/>
            <person name="Lou X."/>
            <person name="Chen J."/>
            <person name="Feng M."/>
            <person name="Jian J."/>
            <person name="Zhang X."/>
            <person name="Luo G."/>
            <person name="Jiang Y."/>
            <person name="Liu J."/>
            <person name="Wang Z."/>
            <person name="Sha Y."/>
            <person name="Zhang B."/>
            <person name="Wu H."/>
            <person name="Tang D."/>
            <person name="Shen Q."/>
            <person name="Xue P."/>
            <person name="Zou S."/>
            <person name="Wang X."/>
            <person name="Liu X."/>
            <person name="Wang F."/>
            <person name="Yang Y."/>
            <person name="An X."/>
            <person name="Dong Z."/>
            <person name="Zhang K."/>
            <person name="Zhang X."/>
            <person name="Luo M.C."/>
            <person name="Dvorak J."/>
            <person name="Tong Y."/>
            <person name="Wang J."/>
            <person name="Yang H."/>
            <person name="Li Z."/>
            <person name="Wang D."/>
            <person name="Zhang A."/>
            <person name="Wang J."/>
        </authorList>
    </citation>
    <scope>NUCLEOTIDE SEQUENCE</scope>
    <source>
        <strain evidence="2">cv. G1812</strain>
    </source>
</reference>
<keyword evidence="2" id="KW-1185">Reference proteome</keyword>
<sequence length="60" mass="6859">LWRRPLDSVHLDLYVPHVGSLCPLVHPHHDLVASLAHPAYDDDACATSLSLWPRYAYIRK</sequence>
<dbReference type="EnsemblPlants" id="TuG1812G0400001778.01.T01">
    <property type="protein sequence ID" value="TuG1812G0400001778.01.T01.cds414869"/>
    <property type="gene ID" value="TuG1812G0400001778.01"/>
</dbReference>
<dbReference type="Gramene" id="TuG1812G0400001778.01.T01">
    <property type="protein sequence ID" value="TuG1812G0400001778.01.T01.cds414869"/>
    <property type="gene ID" value="TuG1812G0400001778.01"/>
</dbReference>
<organism evidence="1 2">
    <name type="scientific">Triticum urartu</name>
    <name type="common">Red wild einkorn</name>
    <name type="synonym">Crithodium urartu</name>
    <dbReference type="NCBI Taxonomy" id="4572"/>
    <lineage>
        <taxon>Eukaryota</taxon>
        <taxon>Viridiplantae</taxon>
        <taxon>Streptophyta</taxon>
        <taxon>Embryophyta</taxon>
        <taxon>Tracheophyta</taxon>
        <taxon>Spermatophyta</taxon>
        <taxon>Magnoliopsida</taxon>
        <taxon>Liliopsida</taxon>
        <taxon>Poales</taxon>
        <taxon>Poaceae</taxon>
        <taxon>BOP clade</taxon>
        <taxon>Pooideae</taxon>
        <taxon>Triticodae</taxon>
        <taxon>Triticeae</taxon>
        <taxon>Triticinae</taxon>
        <taxon>Triticum</taxon>
    </lineage>
</organism>
<reference evidence="1" key="3">
    <citation type="submission" date="2022-06" db="UniProtKB">
        <authorList>
            <consortium name="EnsemblPlants"/>
        </authorList>
    </citation>
    <scope>IDENTIFICATION</scope>
</reference>
<accession>A0A8R7U690</accession>
<dbReference type="AlphaFoldDB" id="A0A8R7U690"/>
<proteinExistence type="predicted"/>
<reference evidence="1" key="2">
    <citation type="submission" date="2018-03" db="EMBL/GenBank/DDBJ databases">
        <title>The Triticum urartu genome reveals the dynamic nature of wheat genome evolution.</title>
        <authorList>
            <person name="Ling H."/>
            <person name="Ma B."/>
            <person name="Shi X."/>
            <person name="Liu H."/>
            <person name="Dong L."/>
            <person name="Sun H."/>
            <person name="Cao Y."/>
            <person name="Gao Q."/>
            <person name="Zheng S."/>
            <person name="Li Y."/>
            <person name="Yu Y."/>
            <person name="Du H."/>
            <person name="Qi M."/>
            <person name="Li Y."/>
            <person name="Yu H."/>
            <person name="Cui Y."/>
            <person name="Wang N."/>
            <person name="Chen C."/>
            <person name="Wu H."/>
            <person name="Zhao Y."/>
            <person name="Zhang J."/>
            <person name="Li Y."/>
            <person name="Zhou W."/>
            <person name="Zhang B."/>
            <person name="Hu W."/>
            <person name="Eijk M."/>
            <person name="Tang J."/>
            <person name="Witsenboer H."/>
            <person name="Zhao S."/>
            <person name="Li Z."/>
            <person name="Zhang A."/>
            <person name="Wang D."/>
            <person name="Liang C."/>
        </authorList>
    </citation>
    <scope>NUCLEOTIDE SEQUENCE [LARGE SCALE GENOMIC DNA]</scope>
    <source>
        <strain evidence="1">cv. G1812</strain>
    </source>
</reference>
<evidence type="ECO:0000313" key="1">
    <source>
        <dbReference type="EnsemblPlants" id="TuG1812G0400001778.01.T01.cds414869"/>
    </source>
</evidence>